<evidence type="ECO:0000256" key="4">
    <source>
        <dbReference type="ARBA" id="ARBA00022695"/>
    </source>
</evidence>
<feature type="domain" description="DNA-directed DNA polymerase family B mitochondria/virus" evidence="9">
    <location>
        <begin position="6"/>
        <end position="120"/>
    </location>
</feature>
<dbReference type="InterPro" id="IPR023211">
    <property type="entry name" value="DNA_pol_palm_dom_sf"/>
</dbReference>
<dbReference type="PANTHER" id="PTHR33568">
    <property type="entry name" value="DNA POLYMERASE"/>
    <property type="match status" value="1"/>
</dbReference>
<evidence type="ECO:0000256" key="8">
    <source>
        <dbReference type="ARBA" id="ARBA00049244"/>
    </source>
</evidence>
<comment type="similarity">
    <text evidence="1">Belongs to the DNA polymerase type-B family.</text>
</comment>
<evidence type="ECO:0000259" key="9">
    <source>
        <dbReference type="Pfam" id="PF03175"/>
    </source>
</evidence>
<evidence type="ECO:0000256" key="6">
    <source>
        <dbReference type="ARBA" id="ARBA00022932"/>
    </source>
</evidence>
<evidence type="ECO:0000256" key="7">
    <source>
        <dbReference type="ARBA" id="ARBA00023125"/>
    </source>
</evidence>
<dbReference type="GO" id="GO:0003677">
    <property type="term" value="F:DNA binding"/>
    <property type="evidence" value="ECO:0007669"/>
    <property type="project" value="UniProtKB-KW"/>
</dbReference>
<dbReference type="AlphaFoldDB" id="A0A2S0U425"/>
<keyword evidence="5" id="KW-0235">DNA replication</keyword>
<organism evidence="10">
    <name type="scientific">Lactarius sp.</name>
    <name type="common">in: basidiomycete fungi</name>
    <dbReference type="NCBI Taxonomy" id="1886493"/>
    <lineage>
        <taxon>Eukaryota</taxon>
        <taxon>Fungi</taxon>
        <taxon>Dikarya</taxon>
        <taxon>Basidiomycota</taxon>
        <taxon>Agaricomycotina</taxon>
        <taxon>Agaricomycetes</taxon>
        <taxon>Russulales</taxon>
        <taxon>Russulaceae</taxon>
        <taxon>Lactarius</taxon>
    </lineage>
</organism>
<dbReference type="GO" id="GO:0006260">
    <property type="term" value="P:DNA replication"/>
    <property type="evidence" value="ECO:0007669"/>
    <property type="project" value="UniProtKB-KW"/>
</dbReference>
<dbReference type="EMBL" id="MH138077">
    <property type="protein sequence ID" value="AWB36248.1"/>
    <property type="molecule type" value="Genomic_DNA"/>
</dbReference>
<gene>
    <name evidence="10" type="primary">orf135</name>
</gene>
<dbReference type="GO" id="GO:0000166">
    <property type="term" value="F:nucleotide binding"/>
    <property type="evidence" value="ECO:0007669"/>
    <property type="project" value="InterPro"/>
</dbReference>
<keyword evidence="6" id="KW-0239">DNA-directed DNA polymerase</keyword>
<evidence type="ECO:0000256" key="3">
    <source>
        <dbReference type="ARBA" id="ARBA00022679"/>
    </source>
</evidence>
<proteinExistence type="inferred from homology"/>
<keyword evidence="3" id="KW-0808">Transferase</keyword>
<dbReference type="PANTHER" id="PTHR33568:SF3">
    <property type="entry name" value="DNA-DIRECTED DNA POLYMERASE"/>
    <property type="match status" value="1"/>
</dbReference>
<dbReference type="SUPFAM" id="SSF56672">
    <property type="entry name" value="DNA/RNA polymerases"/>
    <property type="match status" value="1"/>
</dbReference>
<dbReference type="InterPro" id="IPR004868">
    <property type="entry name" value="DNA-dir_DNA_pol_B_mt/vir"/>
</dbReference>
<geneLocation type="mitochondrion" evidence="10"/>
<evidence type="ECO:0000256" key="1">
    <source>
        <dbReference type="ARBA" id="ARBA00005755"/>
    </source>
</evidence>
<keyword evidence="7" id="KW-0238">DNA-binding</keyword>
<evidence type="ECO:0000313" key="10">
    <source>
        <dbReference type="EMBL" id="AWB36248.1"/>
    </source>
</evidence>
<accession>A0A2S0U425</accession>
<reference evidence="10" key="1">
    <citation type="journal article" date="2018" name="Int. J. Biol. Macromol.">
        <title>Characterization and comparative mitogenomic analysis of six newly sequenced mitochondrial genomes from ectomycorrhizal fungi (Russula) and phylogenetic analysis of the Agaricomycetes.</title>
        <authorList>
            <person name="Li Q."/>
            <person name="Wang Q."/>
            <person name="Chen C."/>
            <person name="Jin X."/>
            <person name="Chen Z."/>
            <person name="Xiong C."/>
            <person name="Li P."/>
            <person name="Zhao J."/>
            <person name="Huang W."/>
        </authorList>
    </citation>
    <scope>NUCLEOTIDE SEQUENCE</scope>
    <source>
        <strain evidence="10">S48</strain>
    </source>
</reference>
<keyword evidence="4" id="KW-0548">Nucleotidyltransferase</keyword>
<sequence>MYIPENIADTELYAYDVNSLYPAVMLNNDMPVGKPIFFKGEIRKIEADAFGFFYCKIIAPDEIKHPIIQTHAKTNNGIRTISPIGVWEDMIFSVEMDNAINFGYKFEIIWGYKFEIKKYIQKLCWCIIPIKIKLS</sequence>
<dbReference type="Gene3D" id="3.90.1600.10">
    <property type="entry name" value="Palm domain of DNA polymerase"/>
    <property type="match status" value="1"/>
</dbReference>
<dbReference type="EC" id="2.7.7.7" evidence="2"/>
<protein>
    <recommendedName>
        <fullName evidence="2">DNA-directed DNA polymerase</fullName>
        <ecNumber evidence="2">2.7.7.7</ecNumber>
    </recommendedName>
</protein>
<comment type="catalytic activity">
    <reaction evidence="8">
        <text>DNA(n) + a 2'-deoxyribonucleoside 5'-triphosphate = DNA(n+1) + diphosphate</text>
        <dbReference type="Rhea" id="RHEA:22508"/>
        <dbReference type="Rhea" id="RHEA-COMP:17339"/>
        <dbReference type="Rhea" id="RHEA-COMP:17340"/>
        <dbReference type="ChEBI" id="CHEBI:33019"/>
        <dbReference type="ChEBI" id="CHEBI:61560"/>
        <dbReference type="ChEBI" id="CHEBI:173112"/>
        <dbReference type="EC" id="2.7.7.7"/>
    </reaction>
</comment>
<dbReference type="GO" id="GO:0003887">
    <property type="term" value="F:DNA-directed DNA polymerase activity"/>
    <property type="evidence" value="ECO:0007669"/>
    <property type="project" value="UniProtKB-KW"/>
</dbReference>
<dbReference type="InterPro" id="IPR043502">
    <property type="entry name" value="DNA/RNA_pol_sf"/>
</dbReference>
<name>A0A2S0U425_9AGAM</name>
<evidence type="ECO:0000256" key="2">
    <source>
        <dbReference type="ARBA" id="ARBA00012417"/>
    </source>
</evidence>
<keyword evidence="10" id="KW-0496">Mitochondrion</keyword>
<dbReference type="Pfam" id="PF03175">
    <property type="entry name" value="DNA_pol_B_2"/>
    <property type="match status" value="1"/>
</dbReference>
<evidence type="ECO:0000256" key="5">
    <source>
        <dbReference type="ARBA" id="ARBA00022705"/>
    </source>
</evidence>